<comment type="caution">
    <text evidence="1">The sequence shown here is derived from an EMBL/GenBank/DDBJ whole genome shotgun (WGS) entry which is preliminary data.</text>
</comment>
<organism evidence="1 2">
    <name type="scientific">Ensete ventricosum</name>
    <name type="common">Abyssinian banana</name>
    <name type="synonym">Musa ensete</name>
    <dbReference type="NCBI Taxonomy" id="4639"/>
    <lineage>
        <taxon>Eukaryota</taxon>
        <taxon>Viridiplantae</taxon>
        <taxon>Streptophyta</taxon>
        <taxon>Embryophyta</taxon>
        <taxon>Tracheophyta</taxon>
        <taxon>Spermatophyta</taxon>
        <taxon>Magnoliopsida</taxon>
        <taxon>Liliopsida</taxon>
        <taxon>Zingiberales</taxon>
        <taxon>Musaceae</taxon>
        <taxon>Ensete</taxon>
    </lineage>
</organism>
<dbReference type="EMBL" id="JAQQAF010000004">
    <property type="protein sequence ID" value="KAJ8491782.1"/>
    <property type="molecule type" value="Genomic_DNA"/>
</dbReference>
<keyword evidence="2" id="KW-1185">Reference proteome</keyword>
<gene>
    <name evidence="1" type="ORF">OPV22_013503</name>
</gene>
<evidence type="ECO:0000313" key="1">
    <source>
        <dbReference type="EMBL" id="KAJ8491782.1"/>
    </source>
</evidence>
<dbReference type="AlphaFoldDB" id="A0AAV8QVP1"/>
<reference evidence="1 2" key="1">
    <citation type="submission" date="2022-12" db="EMBL/GenBank/DDBJ databases">
        <title>Chromosome-scale assembly of the Ensete ventricosum genome.</title>
        <authorList>
            <person name="Dussert Y."/>
            <person name="Stocks J."/>
            <person name="Wendawek A."/>
            <person name="Woldeyes F."/>
            <person name="Nichols R.A."/>
            <person name="Borrell J.S."/>
        </authorList>
    </citation>
    <scope>NUCLEOTIDE SEQUENCE [LARGE SCALE GENOMIC DNA]</scope>
    <source>
        <strain evidence="2">cv. Maze</strain>
        <tissue evidence="1">Seeds</tissue>
    </source>
</reference>
<protein>
    <submittedName>
        <fullName evidence="1">Uncharacterized protein</fullName>
    </submittedName>
</protein>
<evidence type="ECO:0000313" key="2">
    <source>
        <dbReference type="Proteomes" id="UP001222027"/>
    </source>
</evidence>
<dbReference type="Proteomes" id="UP001222027">
    <property type="component" value="Unassembled WGS sequence"/>
</dbReference>
<sequence length="104" mass="11657">MLGKHQSNVMFDAVQVLHPLVIYNAFSFKEASSSAHIPTLQELSYIDAKCCPWNSVMQKLRLCLTAGSKDDQEKRRGQKGPTDLCKHTIVLGVYSVFDRTGRSN</sequence>
<name>A0AAV8QVP1_ENSVE</name>
<accession>A0AAV8QVP1</accession>
<proteinExistence type="predicted"/>